<dbReference type="OrthoDB" id="9783963at2"/>
<dbReference type="InterPro" id="IPR025605">
    <property type="entry name" value="OST-HTH/LOTUS_dom"/>
</dbReference>
<dbReference type="CDD" id="cd10146">
    <property type="entry name" value="LabA_like_C"/>
    <property type="match status" value="1"/>
</dbReference>
<dbReference type="Pfam" id="PF12872">
    <property type="entry name" value="OST-HTH"/>
    <property type="match status" value="2"/>
</dbReference>
<dbReference type="PROSITE" id="PS51644">
    <property type="entry name" value="HTH_OST"/>
    <property type="match status" value="1"/>
</dbReference>
<reference evidence="2 3" key="1">
    <citation type="submission" date="2014-11" db="EMBL/GenBank/DDBJ databases">
        <title>Genome of a novel goose pathogen.</title>
        <authorList>
            <person name="Hansen C.M."/>
            <person name="Hueffer K."/>
            <person name="Choi S.C."/>
        </authorList>
    </citation>
    <scope>NUCLEOTIDE SEQUENCE [LARGE SCALE GENOMIC DNA]</scope>
    <source>
        <strain evidence="2 3">KH1503</strain>
    </source>
</reference>
<evidence type="ECO:0000313" key="2">
    <source>
        <dbReference type="EMBL" id="KLT73775.1"/>
    </source>
</evidence>
<dbReference type="InterPro" id="IPR021139">
    <property type="entry name" value="NYN"/>
</dbReference>
<feature type="domain" description="HTH OST-type" evidence="1">
    <location>
        <begin position="167"/>
        <end position="241"/>
    </location>
</feature>
<dbReference type="AlphaFoldDB" id="A0A0J0YUJ6"/>
<dbReference type="EMBL" id="JTDO01000001">
    <property type="protein sequence ID" value="KLT73775.1"/>
    <property type="molecule type" value="Genomic_DNA"/>
</dbReference>
<gene>
    <name evidence="2" type="ORF">PL75_00025</name>
</gene>
<evidence type="ECO:0000259" key="1">
    <source>
        <dbReference type="PROSITE" id="PS51644"/>
    </source>
</evidence>
<dbReference type="Gene3D" id="3.30.420.610">
    <property type="entry name" value="LOTUS domain-like"/>
    <property type="match status" value="2"/>
</dbReference>
<evidence type="ECO:0000313" key="3">
    <source>
        <dbReference type="Proteomes" id="UP000036027"/>
    </source>
</evidence>
<comment type="caution">
    <text evidence="2">The sequence shown here is derived from an EMBL/GenBank/DDBJ whole genome shotgun (WGS) entry which is preliminary data.</text>
</comment>
<dbReference type="PANTHER" id="PTHR35811:SF1">
    <property type="entry name" value="HTH OST-TYPE DOMAIN-CONTAINING PROTEIN"/>
    <property type="match status" value="1"/>
</dbReference>
<dbReference type="PANTHER" id="PTHR35811">
    <property type="entry name" value="SLR1870 PROTEIN"/>
    <property type="match status" value="1"/>
</dbReference>
<organism evidence="2 3">
    <name type="scientific">Neisseria arctica</name>
    <dbReference type="NCBI Taxonomy" id="1470200"/>
    <lineage>
        <taxon>Bacteria</taxon>
        <taxon>Pseudomonadati</taxon>
        <taxon>Pseudomonadota</taxon>
        <taxon>Betaproteobacteria</taxon>
        <taxon>Neisseriales</taxon>
        <taxon>Neisseriaceae</taxon>
        <taxon>Neisseria</taxon>
    </lineage>
</organism>
<dbReference type="Gene3D" id="3.40.50.1010">
    <property type="entry name" value="5'-nuclease"/>
    <property type="match status" value="1"/>
</dbReference>
<dbReference type="PATRIC" id="fig|1470200.3.peg.4"/>
<sequence>MLTEKKLAVLIDADNASADIIAPLLAEIAKYGIASVKRIYGDWSSGLNKWKEALLPHAIIPVQQFAYTKGKNATDMALVIDAMDLLYSKTFDGFCIVSSDSDFTRLASRIRENGVTVYGFGEKKTPESFRKACDTFIYTENLLAAAQATNTEKTVTQTTTELKYAEQPANAEEIIYRAIKETADDNGWVQLGSLRSYIGKTNPDFDHRSYGFGKFSDLVRTLPKIDIKTIGNTTVYIRRQSYRRFIRLVQEIIESQTDNGTGTELNNVCSRIRQLDPDFNPKTLGQKTVSQAVRNILPTWVEIYSHEGKEYIRNVKTMM</sequence>
<dbReference type="Proteomes" id="UP000036027">
    <property type="component" value="Unassembled WGS sequence"/>
</dbReference>
<proteinExistence type="predicted"/>
<keyword evidence="3" id="KW-1185">Reference proteome</keyword>
<dbReference type="Pfam" id="PF01936">
    <property type="entry name" value="NYN"/>
    <property type="match status" value="1"/>
</dbReference>
<protein>
    <submittedName>
        <fullName evidence="2">Nuclease</fullName>
    </submittedName>
</protein>
<dbReference type="GO" id="GO:0004540">
    <property type="term" value="F:RNA nuclease activity"/>
    <property type="evidence" value="ECO:0007669"/>
    <property type="project" value="InterPro"/>
</dbReference>
<dbReference type="STRING" id="1470200.PL75_00025"/>
<name>A0A0J0YUJ6_9NEIS</name>
<dbReference type="CDD" id="cd11297">
    <property type="entry name" value="PIN_LabA-like_N_1"/>
    <property type="match status" value="1"/>
</dbReference>
<accession>A0A0J0YUJ6</accession>
<dbReference type="InterPro" id="IPR041966">
    <property type="entry name" value="LOTUS-like"/>
</dbReference>